<name>A0A1M6KPI3_9FLAO</name>
<dbReference type="Pfam" id="PF10614">
    <property type="entry name" value="CsgF"/>
    <property type="match status" value="1"/>
</dbReference>
<accession>A0A1M6KPI3</accession>
<dbReference type="STRING" id="558155.SAMN04487911_1279"/>
<dbReference type="InterPro" id="IPR018893">
    <property type="entry name" value="T8SS_CsgF"/>
</dbReference>
<evidence type="ECO:0000256" key="2">
    <source>
        <dbReference type="ARBA" id="ARBA00014031"/>
    </source>
</evidence>
<evidence type="ECO:0000256" key="3">
    <source>
        <dbReference type="ARBA" id="ARBA00022729"/>
    </source>
</evidence>
<evidence type="ECO:0000313" key="5">
    <source>
        <dbReference type="Proteomes" id="UP000184231"/>
    </source>
</evidence>
<dbReference type="EMBL" id="FQYX01000027">
    <property type="protein sequence ID" value="SHJ60840.1"/>
    <property type="molecule type" value="Genomic_DNA"/>
</dbReference>
<organism evidence="4 5">
    <name type="scientific">Arenibacter nanhaiticus</name>
    <dbReference type="NCBI Taxonomy" id="558155"/>
    <lineage>
        <taxon>Bacteria</taxon>
        <taxon>Pseudomonadati</taxon>
        <taxon>Bacteroidota</taxon>
        <taxon>Flavobacteriia</taxon>
        <taxon>Flavobacteriales</taxon>
        <taxon>Flavobacteriaceae</taxon>
        <taxon>Arenibacter</taxon>
    </lineage>
</organism>
<sequence>MKISVLHACTERSRSMTVKKHKYPDMKLFIIGTFLLFSAIGFGQQLVYTPKNPNFGGNTFNYQWLLSSATAQNSFKEDKNKSNTTKSELERFQESLNRQILGQLSRTAFSSEFKEGLKEGTFNMGSLVVEIYETGEGLVMNILDVNTGEQTQIIVPK</sequence>
<evidence type="ECO:0000256" key="1">
    <source>
        <dbReference type="ARBA" id="ARBA00003989"/>
    </source>
</evidence>
<gene>
    <name evidence="4" type="ORF">SAMN04487911_1279</name>
</gene>
<dbReference type="AlphaFoldDB" id="A0A1M6KPI3"/>
<evidence type="ECO:0000313" key="4">
    <source>
        <dbReference type="EMBL" id="SHJ60840.1"/>
    </source>
</evidence>
<keyword evidence="5" id="KW-1185">Reference proteome</keyword>
<dbReference type="Proteomes" id="UP000184231">
    <property type="component" value="Unassembled WGS sequence"/>
</dbReference>
<comment type="function">
    <text evidence="1">May be involved in the biogenesis of curli organelles.</text>
</comment>
<protein>
    <recommendedName>
        <fullName evidence="2">Curli production assembly/transport component CsgF</fullName>
    </recommendedName>
</protein>
<proteinExistence type="predicted"/>
<reference evidence="5" key="1">
    <citation type="submission" date="2016-11" db="EMBL/GenBank/DDBJ databases">
        <authorList>
            <person name="Varghese N."/>
            <person name="Submissions S."/>
        </authorList>
    </citation>
    <scope>NUCLEOTIDE SEQUENCE [LARGE SCALE GENOMIC DNA]</scope>
    <source>
        <strain evidence="5">CGMCC 1.8863</strain>
    </source>
</reference>
<keyword evidence="3" id="KW-0732">Signal</keyword>
<dbReference type="RefSeq" id="WP_317045399.1">
    <property type="nucleotide sequence ID" value="NZ_FQYX01000027.1"/>
</dbReference>